<keyword evidence="1" id="KW-0560">Oxidoreductase</keyword>
<dbReference type="InterPro" id="IPR036188">
    <property type="entry name" value="FAD/NAD-bd_sf"/>
</dbReference>
<accession>A0A512BKR7</accession>
<organism evidence="3 4">
    <name type="scientific">Microvirga aerophila</name>
    <dbReference type="NCBI Taxonomy" id="670291"/>
    <lineage>
        <taxon>Bacteria</taxon>
        <taxon>Pseudomonadati</taxon>
        <taxon>Pseudomonadota</taxon>
        <taxon>Alphaproteobacteria</taxon>
        <taxon>Hyphomicrobiales</taxon>
        <taxon>Methylobacteriaceae</taxon>
        <taxon>Microvirga</taxon>
    </lineage>
</organism>
<dbReference type="GO" id="GO:0005737">
    <property type="term" value="C:cytoplasm"/>
    <property type="evidence" value="ECO:0007669"/>
    <property type="project" value="TreeGrafter"/>
</dbReference>
<gene>
    <name evidence="3" type="ORF">MAE02_02190</name>
</gene>
<dbReference type="AlphaFoldDB" id="A0A512BKR7"/>
<dbReference type="GO" id="GO:0016491">
    <property type="term" value="F:oxidoreductase activity"/>
    <property type="evidence" value="ECO:0007669"/>
    <property type="project" value="UniProtKB-KW"/>
</dbReference>
<evidence type="ECO:0000259" key="2">
    <source>
        <dbReference type="Pfam" id="PF01266"/>
    </source>
</evidence>
<reference evidence="3 4" key="1">
    <citation type="submission" date="2019-07" db="EMBL/GenBank/DDBJ databases">
        <title>Whole genome shotgun sequence of Microvirga aerophila NBRC 106136.</title>
        <authorList>
            <person name="Hosoyama A."/>
            <person name="Uohara A."/>
            <person name="Ohji S."/>
            <person name="Ichikawa N."/>
        </authorList>
    </citation>
    <scope>NUCLEOTIDE SEQUENCE [LARGE SCALE GENOMIC DNA]</scope>
    <source>
        <strain evidence="3 4">NBRC 106136</strain>
    </source>
</reference>
<evidence type="ECO:0000313" key="3">
    <source>
        <dbReference type="EMBL" id="GEO12523.1"/>
    </source>
</evidence>
<sequence>MPPAAPLEGACSVDVVIVGGGFAGLWTALTLKSRRPDLSVALIEASICGSGASGKNGGKVHGYWSSLGTGVQALGPDGALAIAKAGDRAQDGIRAFASASGRDIWWREGGNLVVATTPAQETKIEDVVRLAGELGAQDHVMALSREEVHARCNSPTFRRGLFFPDAATVHPARLARALRQAVIDRGVTLFENTPMLGVDPGRPSCRVRTPRGQIEAREIVLATNVALSAMREIRPHVSIFSSYVVMSEPAPERLVAMGWTGDEGLADLRMFLHYFRKTPDGRVLMGSGSGPVGYGDRAETRQLTHDGPSIARAETGLRRLLPAYHDVPLARAWGGAIDVSSDRLPFFKTLPGTRIHYAGGFSGHGVNATYIAGQCLASLVLGDKDDWAALPFCTRALPRLPPEPFRFAGASAIRSAILTCEEADERSQQAPALARAIAHLPKMLGLRIGVR</sequence>
<dbReference type="PANTHER" id="PTHR13847">
    <property type="entry name" value="SARCOSINE DEHYDROGENASE-RELATED"/>
    <property type="match status" value="1"/>
</dbReference>
<dbReference type="Gene3D" id="3.50.50.60">
    <property type="entry name" value="FAD/NAD(P)-binding domain"/>
    <property type="match status" value="1"/>
</dbReference>
<evidence type="ECO:0000313" key="4">
    <source>
        <dbReference type="Proteomes" id="UP000321085"/>
    </source>
</evidence>
<dbReference type="Proteomes" id="UP000321085">
    <property type="component" value="Unassembled WGS sequence"/>
</dbReference>
<keyword evidence="4" id="KW-1185">Reference proteome</keyword>
<feature type="domain" description="FAD dependent oxidoreductase" evidence="2">
    <location>
        <begin position="14"/>
        <end position="379"/>
    </location>
</feature>
<evidence type="ECO:0000256" key="1">
    <source>
        <dbReference type="ARBA" id="ARBA00023002"/>
    </source>
</evidence>
<name>A0A512BKR7_9HYPH</name>
<protein>
    <submittedName>
        <fullName evidence="3">Amine oxidase</fullName>
    </submittedName>
</protein>
<dbReference type="Gene3D" id="3.30.9.10">
    <property type="entry name" value="D-Amino Acid Oxidase, subunit A, domain 2"/>
    <property type="match status" value="1"/>
</dbReference>
<dbReference type="PANTHER" id="PTHR13847:SF285">
    <property type="entry name" value="FAD DEPENDENT OXIDOREDUCTASE DOMAIN-CONTAINING PROTEIN"/>
    <property type="match status" value="1"/>
</dbReference>
<dbReference type="SUPFAM" id="SSF51905">
    <property type="entry name" value="FAD/NAD(P)-binding domain"/>
    <property type="match status" value="1"/>
</dbReference>
<dbReference type="Pfam" id="PF01266">
    <property type="entry name" value="DAO"/>
    <property type="match status" value="1"/>
</dbReference>
<proteinExistence type="predicted"/>
<comment type="caution">
    <text evidence="3">The sequence shown here is derived from an EMBL/GenBank/DDBJ whole genome shotgun (WGS) entry which is preliminary data.</text>
</comment>
<dbReference type="InterPro" id="IPR006076">
    <property type="entry name" value="FAD-dep_OxRdtase"/>
</dbReference>
<dbReference type="EMBL" id="BJYU01000001">
    <property type="protein sequence ID" value="GEO12523.1"/>
    <property type="molecule type" value="Genomic_DNA"/>
</dbReference>